<feature type="region of interest" description="Disordered" evidence="1">
    <location>
        <begin position="140"/>
        <end position="188"/>
    </location>
</feature>
<dbReference type="Pfam" id="PF25372">
    <property type="entry name" value="DUF7885"/>
    <property type="match status" value="1"/>
</dbReference>
<dbReference type="SUPFAM" id="SSF52047">
    <property type="entry name" value="RNI-like"/>
    <property type="match status" value="1"/>
</dbReference>
<dbReference type="SMART" id="SM00367">
    <property type="entry name" value="LRR_CC"/>
    <property type="match status" value="9"/>
</dbReference>
<feature type="region of interest" description="Disordered" evidence="1">
    <location>
        <begin position="1"/>
        <end position="127"/>
    </location>
</feature>
<dbReference type="Gene3D" id="3.80.10.10">
    <property type="entry name" value="Ribonuclease Inhibitor"/>
    <property type="match status" value="2"/>
</dbReference>
<accession>A0A1Y2CNH5</accession>
<dbReference type="Proteomes" id="UP000193642">
    <property type="component" value="Unassembled WGS sequence"/>
</dbReference>
<dbReference type="OrthoDB" id="421226at2759"/>
<sequence length="639" mass="68871">MSQSSRRAWNRNSTATNAGPASSSVRGPTSALSSFLRERGINAGRLNPYARLPNTGANAADDGDGDQQQEQQQAEQEHVAQDGGPTQPQQNTTGQTDGEAAASEAVDQSNAATAPSATASAGAGGLGRCCPQDALGDAKKKRKAEEAAQDEPELKKGKAASKPKGKGKGKGKGKDDDSDLSDVAGDTRNNNDKDSLLKFCQRCLRKFIPEVDGEDTCTACLNIPKAGGASRKISALKKRRAVLVDDVLEGSVQTLRDICIKLIADNIDSVEAFGDIPDNVKRSISRILSRRRVINKDTIQLFIGPDEHFVELFDCARLKPDSFNQLVLMSPNVRVLHLADCGQITDEVITNLSHGCPHITSLTLKGAFLVKDAAFETLLSGPIAQNLTDLYLENTAKFGPRALAALTANCKGLKTLCLSNCTGITGEGIVREVGNLVGLTSLELMELGKNVSDDDLISILEKVGKGLTKLSLNGFAEMTDKVLIEGIAKHCPSLQHLSLRNNEHLTDEGMLAYLNTRDMQPHPLKSLDLHRLYNLTDDSVQSIINHHGPSLNRLVLNGLDDLTTHALKSVVSGCPAVTELDMSWVRSFDDDLFGEMVGNCRWLKSVRVYGCNLLTEFSLVKKFFNGEGALIRVIGNEFD</sequence>
<evidence type="ECO:0000313" key="4">
    <source>
        <dbReference type="Proteomes" id="UP000193642"/>
    </source>
</evidence>
<feature type="compositionally biased region" description="Basic residues" evidence="1">
    <location>
        <begin position="157"/>
        <end position="171"/>
    </location>
</feature>
<dbReference type="EMBL" id="MCGO01000011">
    <property type="protein sequence ID" value="ORY48552.1"/>
    <property type="molecule type" value="Genomic_DNA"/>
</dbReference>
<organism evidence="3 4">
    <name type="scientific">Rhizoclosmatium globosum</name>
    <dbReference type="NCBI Taxonomy" id="329046"/>
    <lineage>
        <taxon>Eukaryota</taxon>
        <taxon>Fungi</taxon>
        <taxon>Fungi incertae sedis</taxon>
        <taxon>Chytridiomycota</taxon>
        <taxon>Chytridiomycota incertae sedis</taxon>
        <taxon>Chytridiomycetes</taxon>
        <taxon>Chytridiales</taxon>
        <taxon>Chytriomycetaceae</taxon>
        <taxon>Rhizoclosmatium</taxon>
    </lineage>
</organism>
<comment type="caution">
    <text evidence="3">The sequence shown here is derived from an EMBL/GenBank/DDBJ whole genome shotgun (WGS) entry which is preliminary data.</text>
</comment>
<proteinExistence type="predicted"/>
<feature type="compositionally biased region" description="Low complexity" evidence="1">
    <location>
        <begin position="111"/>
        <end position="121"/>
    </location>
</feature>
<feature type="compositionally biased region" description="Polar residues" evidence="1">
    <location>
        <begin position="1"/>
        <end position="33"/>
    </location>
</feature>
<evidence type="ECO:0000313" key="3">
    <source>
        <dbReference type="EMBL" id="ORY48552.1"/>
    </source>
</evidence>
<dbReference type="InterPro" id="IPR057207">
    <property type="entry name" value="FBXL15_LRR"/>
</dbReference>
<name>A0A1Y2CNH5_9FUNG</name>
<protein>
    <submittedName>
        <fullName evidence="3">RNI-like protein</fullName>
    </submittedName>
</protein>
<evidence type="ECO:0000259" key="2">
    <source>
        <dbReference type="Pfam" id="PF25372"/>
    </source>
</evidence>
<feature type="domain" description="F-box/LRR-repeat protein 15-like leucin rich repeat" evidence="2">
    <location>
        <begin position="333"/>
        <end position="428"/>
    </location>
</feature>
<dbReference type="GO" id="GO:0031146">
    <property type="term" value="P:SCF-dependent proteasomal ubiquitin-dependent protein catabolic process"/>
    <property type="evidence" value="ECO:0007669"/>
    <property type="project" value="TreeGrafter"/>
</dbReference>
<dbReference type="InterPro" id="IPR032675">
    <property type="entry name" value="LRR_dom_sf"/>
</dbReference>
<dbReference type="GO" id="GO:0019005">
    <property type="term" value="C:SCF ubiquitin ligase complex"/>
    <property type="evidence" value="ECO:0007669"/>
    <property type="project" value="TreeGrafter"/>
</dbReference>
<dbReference type="STRING" id="329046.A0A1Y2CNH5"/>
<dbReference type="InterPro" id="IPR001611">
    <property type="entry name" value="Leu-rich_rpt"/>
</dbReference>
<dbReference type="Pfam" id="PF13516">
    <property type="entry name" value="LRR_6"/>
    <property type="match status" value="1"/>
</dbReference>
<evidence type="ECO:0000256" key="1">
    <source>
        <dbReference type="SAM" id="MobiDB-lite"/>
    </source>
</evidence>
<dbReference type="PANTHER" id="PTHR13318">
    <property type="entry name" value="PARTNER OF PAIRED, ISOFORM B-RELATED"/>
    <property type="match status" value="1"/>
</dbReference>
<reference evidence="3 4" key="1">
    <citation type="submission" date="2016-07" db="EMBL/GenBank/DDBJ databases">
        <title>Pervasive Adenine N6-methylation of Active Genes in Fungi.</title>
        <authorList>
            <consortium name="DOE Joint Genome Institute"/>
            <person name="Mondo S.J."/>
            <person name="Dannebaum R.O."/>
            <person name="Kuo R.C."/>
            <person name="Labutti K."/>
            <person name="Haridas S."/>
            <person name="Kuo A."/>
            <person name="Salamov A."/>
            <person name="Ahrendt S.R."/>
            <person name="Lipzen A."/>
            <person name="Sullivan W."/>
            <person name="Andreopoulos W.B."/>
            <person name="Clum A."/>
            <person name="Lindquist E."/>
            <person name="Daum C."/>
            <person name="Ramamoorthy G.K."/>
            <person name="Gryganskyi A."/>
            <person name="Culley D."/>
            <person name="Magnuson J.K."/>
            <person name="James T.Y."/>
            <person name="O'Malley M.A."/>
            <person name="Stajich J.E."/>
            <person name="Spatafora J.W."/>
            <person name="Visel A."/>
            <person name="Grigoriev I.V."/>
        </authorList>
    </citation>
    <scope>NUCLEOTIDE SEQUENCE [LARGE SCALE GENOMIC DNA]</scope>
    <source>
        <strain evidence="3 4">JEL800</strain>
    </source>
</reference>
<keyword evidence="4" id="KW-1185">Reference proteome</keyword>
<dbReference type="InterPro" id="IPR006553">
    <property type="entry name" value="Leu-rich_rpt_Cys-con_subtyp"/>
</dbReference>
<dbReference type="AlphaFoldDB" id="A0A1Y2CNH5"/>
<feature type="compositionally biased region" description="Low complexity" evidence="1">
    <location>
        <begin position="81"/>
        <end position="98"/>
    </location>
</feature>
<gene>
    <name evidence="3" type="ORF">BCR33DRAFT_714313</name>
</gene>